<organism evidence="2 3">
    <name type="scientific">Punica granatum</name>
    <name type="common">Pomegranate</name>
    <dbReference type="NCBI Taxonomy" id="22663"/>
    <lineage>
        <taxon>Eukaryota</taxon>
        <taxon>Viridiplantae</taxon>
        <taxon>Streptophyta</taxon>
        <taxon>Embryophyta</taxon>
        <taxon>Tracheophyta</taxon>
        <taxon>Spermatophyta</taxon>
        <taxon>Magnoliopsida</taxon>
        <taxon>eudicotyledons</taxon>
        <taxon>Gunneridae</taxon>
        <taxon>Pentapetalae</taxon>
        <taxon>rosids</taxon>
        <taxon>malvids</taxon>
        <taxon>Myrtales</taxon>
        <taxon>Lythraceae</taxon>
        <taxon>Punica</taxon>
    </lineage>
</organism>
<evidence type="ECO:0000256" key="1">
    <source>
        <dbReference type="SAM" id="Phobius"/>
    </source>
</evidence>
<feature type="transmembrane region" description="Helical" evidence="1">
    <location>
        <begin position="108"/>
        <end position="127"/>
    </location>
</feature>
<reference evidence="2 3" key="1">
    <citation type="submission" date="2017-11" db="EMBL/GenBank/DDBJ databases">
        <title>De-novo sequencing of pomegranate (Punica granatum L.) genome.</title>
        <authorList>
            <person name="Akparov Z."/>
            <person name="Amiraslanov A."/>
            <person name="Hajiyeva S."/>
            <person name="Abbasov M."/>
            <person name="Kaur K."/>
            <person name="Hamwieh A."/>
            <person name="Solovyev V."/>
            <person name="Salamov A."/>
            <person name="Braich B."/>
            <person name="Kosarev P."/>
            <person name="Mahmoud A."/>
            <person name="Hajiyev E."/>
            <person name="Babayeva S."/>
            <person name="Izzatullayeva V."/>
            <person name="Mammadov A."/>
            <person name="Mammadov A."/>
            <person name="Sharifova S."/>
            <person name="Ojaghi J."/>
            <person name="Eynullazada K."/>
            <person name="Bayramov B."/>
            <person name="Abdulazimova A."/>
            <person name="Shahmuradov I."/>
        </authorList>
    </citation>
    <scope>NUCLEOTIDE SEQUENCE [LARGE SCALE GENOMIC DNA]</scope>
    <source>
        <strain evidence="3">cv. AG2017</strain>
        <tissue evidence="2">Leaf</tissue>
    </source>
</reference>
<dbReference type="AlphaFoldDB" id="A0A2I0ISI6"/>
<protein>
    <submittedName>
        <fullName evidence="2">Uncharacterized protein</fullName>
    </submittedName>
</protein>
<keyword evidence="1" id="KW-0472">Membrane</keyword>
<proteinExistence type="predicted"/>
<dbReference type="Proteomes" id="UP000233551">
    <property type="component" value="Unassembled WGS sequence"/>
</dbReference>
<name>A0A2I0ISI6_PUNGR</name>
<sequence>MRKKNELHCRRRAPPIYKTELRGALASSPMRKNCARHNSRPAEAAAPVGFSRAGVSRFAGSPSSIGEGGGSLLTDAAFGWNGSVGVEAALGDLGEEVEEEEGKKKEEAIFVCSCAVSSIFIASFARLPGWKASVPLG</sequence>
<evidence type="ECO:0000313" key="2">
    <source>
        <dbReference type="EMBL" id="PKI46968.1"/>
    </source>
</evidence>
<evidence type="ECO:0000313" key="3">
    <source>
        <dbReference type="Proteomes" id="UP000233551"/>
    </source>
</evidence>
<gene>
    <name evidence="2" type="ORF">CRG98_032667</name>
</gene>
<keyword evidence="1" id="KW-0812">Transmembrane</keyword>
<comment type="caution">
    <text evidence="2">The sequence shown here is derived from an EMBL/GenBank/DDBJ whole genome shotgun (WGS) entry which is preliminary data.</text>
</comment>
<dbReference type="EMBL" id="PGOL01002563">
    <property type="protein sequence ID" value="PKI46968.1"/>
    <property type="molecule type" value="Genomic_DNA"/>
</dbReference>
<accession>A0A2I0ISI6</accession>
<keyword evidence="3" id="KW-1185">Reference proteome</keyword>
<keyword evidence="1" id="KW-1133">Transmembrane helix</keyword>